<feature type="transmembrane region" description="Helical" evidence="1">
    <location>
        <begin position="256"/>
        <end position="275"/>
    </location>
</feature>
<feature type="transmembrane region" description="Helical" evidence="1">
    <location>
        <begin position="180"/>
        <end position="199"/>
    </location>
</feature>
<dbReference type="AlphaFoldDB" id="A0A841HDT5"/>
<keyword evidence="3" id="KW-1185">Reference proteome</keyword>
<organism evidence="2 3">
    <name type="scientific">Povalibacter uvarum</name>
    <dbReference type="NCBI Taxonomy" id="732238"/>
    <lineage>
        <taxon>Bacteria</taxon>
        <taxon>Pseudomonadati</taxon>
        <taxon>Pseudomonadota</taxon>
        <taxon>Gammaproteobacteria</taxon>
        <taxon>Steroidobacterales</taxon>
        <taxon>Steroidobacteraceae</taxon>
        <taxon>Povalibacter</taxon>
    </lineage>
</organism>
<dbReference type="EMBL" id="JACHHZ010000001">
    <property type="protein sequence ID" value="MBB6091261.1"/>
    <property type="molecule type" value="Genomic_DNA"/>
</dbReference>
<feature type="transmembrane region" description="Helical" evidence="1">
    <location>
        <begin position="351"/>
        <end position="368"/>
    </location>
</feature>
<feature type="transmembrane region" description="Helical" evidence="1">
    <location>
        <begin position="66"/>
        <end position="83"/>
    </location>
</feature>
<comment type="caution">
    <text evidence="2">The sequence shown here is derived from an EMBL/GenBank/DDBJ whole genome shotgun (WGS) entry which is preliminary data.</text>
</comment>
<keyword evidence="1" id="KW-0472">Membrane</keyword>
<sequence>MSGTLSIPLWVAFLVLCPVLDISGHFVYLPEACLYLMAGYRLLVRFPEAAWTDAERYRRRIRNAHIAYAALFAGAAALTAFLAEQSVNNYDVFMFRNILQALCCVWLLGGRLRSIESAAAETIVFRTILVLSVPALVVYLQAFDLFSMRSLVVSLYKPQFFFLGALDFAGFRYTSVFKDFFTAAVYFTLLSAFVFHFFLRTQLGMAHRACLLILLVMIYGAQLFVARTSLIMTPMMLAAIALFAAPRGTGVVLKRLMPAGAVAGVLAVIALGWLMSSGLVNASWAKEGLIVFSPDRADQSSSLSVMQSWHEQMFRQAFGGEFSLLAPRHAYLLTEVSDPGVYTDSFYGQELYRYGIYGAIAYIAYVLLMLRASLPVSRMVAIVVIALVIMNYKGGNTFFMPKTLYMYALILAFVPLIELRGRR</sequence>
<keyword evidence="1" id="KW-0812">Transmembrane</keyword>
<feature type="transmembrane region" description="Helical" evidence="1">
    <location>
        <begin position="404"/>
        <end position="421"/>
    </location>
</feature>
<evidence type="ECO:0000313" key="2">
    <source>
        <dbReference type="EMBL" id="MBB6091261.1"/>
    </source>
</evidence>
<protein>
    <submittedName>
        <fullName evidence="2">Uncharacterized protein</fullName>
    </submittedName>
</protein>
<feature type="transmembrane region" description="Helical" evidence="1">
    <location>
        <begin position="124"/>
        <end position="143"/>
    </location>
</feature>
<proteinExistence type="predicted"/>
<feature type="transmembrane region" description="Helical" evidence="1">
    <location>
        <begin position="375"/>
        <end position="392"/>
    </location>
</feature>
<gene>
    <name evidence="2" type="ORF">HNQ60_000107</name>
</gene>
<feature type="transmembrane region" description="Helical" evidence="1">
    <location>
        <begin position="211"/>
        <end position="244"/>
    </location>
</feature>
<keyword evidence="1" id="KW-1133">Transmembrane helix</keyword>
<name>A0A841HDT5_9GAMM</name>
<accession>A0A841HDT5</accession>
<feature type="transmembrane region" description="Helical" evidence="1">
    <location>
        <begin position="95"/>
        <end position="112"/>
    </location>
</feature>
<dbReference type="RefSeq" id="WP_184329073.1">
    <property type="nucleotide sequence ID" value="NZ_JACHHZ010000001.1"/>
</dbReference>
<evidence type="ECO:0000256" key="1">
    <source>
        <dbReference type="SAM" id="Phobius"/>
    </source>
</evidence>
<dbReference type="Proteomes" id="UP000588068">
    <property type="component" value="Unassembled WGS sequence"/>
</dbReference>
<evidence type="ECO:0000313" key="3">
    <source>
        <dbReference type="Proteomes" id="UP000588068"/>
    </source>
</evidence>
<reference evidence="2 3" key="1">
    <citation type="submission" date="2020-08" db="EMBL/GenBank/DDBJ databases">
        <title>Genomic Encyclopedia of Type Strains, Phase IV (KMG-IV): sequencing the most valuable type-strain genomes for metagenomic binning, comparative biology and taxonomic classification.</title>
        <authorList>
            <person name="Goeker M."/>
        </authorList>
    </citation>
    <scope>NUCLEOTIDE SEQUENCE [LARGE SCALE GENOMIC DNA]</scope>
    <source>
        <strain evidence="2 3">DSM 26723</strain>
    </source>
</reference>